<evidence type="ECO:0000256" key="1">
    <source>
        <dbReference type="SAM" id="MobiDB-lite"/>
    </source>
</evidence>
<dbReference type="Pfam" id="PF01391">
    <property type="entry name" value="Collagen"/>
    <property type="match status" value="1"/>
</dbReference>
<evidence type="ECO:0000256" key="2">
    <source>
        <dbReference type="SAM" id="Phobius"/>
    </source>
</evidence>
<dbReference type="AlphaFoldDB" id="A0AAE8VWV2"/>
<feature type="region of interest" description="Disordered" evidence="1">
    <location>
        <begin position="65"/>
        <end position="122"/>
    </location>
</feature>
<gene>
    <name evidence="3" type="ORF">Sipo8835_33455</name>
</gene>
<comment type="caution">
    <text evidence="3">The sequence shown here is derived from an EMBL/GenBank/DDBJ whole genome shotgun (WGS) entry which is preliminary data.</text>
</comment>
<feature type="transmembrane region" description="Helical" evidence="2">
    <location>
        <begin position="38"/>
        <end position="60"/>
    </location>
</feature>
<name>A0AAE8VWV2_9ACTN</name>
<sequence length="122" mass="11978">MLRHEFKPGKLVAGAFLTFAGALYLGDARGAWETPWFVVIPLVIAGLCLAGVVAFLNHAIRGHRASGRRGQVGTTGLAGSTGTAGTAGSTGTAGAKGAAGSAGPTGTAGSTGPMDRGNDLGR</sequence>
<dbReference type="Proteomes" id="UP000318720">
    <property type="component" value="Unassembled WGS sequence"/>
</dbReference>
<organism evidence="3 4">
    <name type="scientific">Streptomyces ipomoeae</name>
    <dbReference type="NCBI Taxonomy" id="103232"/>
    <lineage>
        <taxon>Bacteria</taxon>
        <taxon>Bacillati</taxon>
        <taxon>Actinomycetota</taxon>
        <taxon>Actinomycetes</taxon>
        <taxon>Kitasatosporales</taxon>
        <taxon>Streptomycetaceae</taxon>
        <taxon>Streptomyces</taxon>
    </lineage>
</organism>
<keyword evidence="2" id="KW-0472">Membrane</keyword>
<feature type="compositionally biased region" description="Low complexity" evidence="1">
    <location>
        <begin position="74"/>
        <end position="112"/>
    </location>
</feature>
<evidence type="ECO:0000313" key="4">
    <source>
        <dbReference type="Proteomes" id="UP000318720"/>
    </source>
</evidence>
<dbReference type="InterPro" id="IPR008160">
    <property type="entry name" value="Collagen"/>
</dbReference>
<evidence type="ECO:0000313" key="3">
    <source>
        <dbReference type="EMBL" id="TQE24662.1"/>
    </source>
</evidence>
<evidence type="ECO:0008006" key="5">
    <source>
        <dbReference type="Google" id="ProtNLM"/>
    </source>
</evidence>
<keyword evidence="2" id="KW-1133">Transmembrane helix</keyword>
<dbReference type="EMBL" id="SPAZ01000258">
    <property type="protein sequence ID" value="TQE24662.1"/>
    <property type="molecule type" value="Genomic_DNA"/>
</dbReference>
<proteinExistence type="predicted"/>
<accession>A0AAE8VWV2</accession>
<keyword evidence="2" id="KW-0812">Transmembrane</keyword>
<reference evidence="3 4" key="1">
    <citation type="submission" date="2019-03" db="EMBL/GenBank/DDBJ databases">
        <title>Comparative genomic analyses of the sweetpotato soil rot pathogen, Streptomyces ipomoeae.</title>
        <authorList>
            <person name="Ruschel Soares N."/>
            <person name="Badger J.H."/>
            <person name="Huguet-Tapia J.C."/>
            <person name="Clark C.A."/>
            <person name="Pettis G.S."/>
        </authorList>
    </citation>
    <scope>NUCLEOTIDE SEQUENCE [LARGE SCALE GENOMIC DNA]</scope>
    <source>
        <strain evidence="3 4">88-35</strain>
    </source>
</reference>
<protein>
    <recommendedName>
        <fullName evidence="5">Collagen-like protein</fullName>
    </recommendedName>
</protein>